<accession>A0A251X8N6</accession>
<dbReference type="PANTHER" id="PTHR21192:SF2">
    <property type="entry name" value="NADH DEHYDROGENASE [UBIQUINONE] 1 ALPHA SUBCOMPLEX ASSEMBLY FACTOR 3"/>
    <property type="match status" value="1"/>
</dbReference>
<keyword evidence="2" id="KW-1185">Reference proteome</keyword>
<evidence type="ECO:0000313" key="1">
    <source>
        <dbReference type="EMBL" id="OUD14295.1"/>
    </source>
</evidence>
<organism evidence="1 2">
    <name type="scientific">Thioflexithrix psekupsensis</name>
    <dbReference type="NCBI Taxonomy" id="1570016"/>
    <lineage>
        <taxon>Bacteria</taxon>
        <taxon>Pseudomonadati</taxon>
        <taxon>Pseudomonadota</taxon>
        <taxon>Gammaproteobacteria</taxon>
        <taxon>Thiotrichales</taxon>
        <taxon>Thioflexithrix</taxon>
    </lineage>
</organism>
<comment type="caution">
    <text evidence="1">The sequence shown here is derived from an EMBL/GenBank/DDBJ whole genome shotgun (WGS) entry which is preliminary data.</text>
</comment>
<proteinExistence type="predicted"/>
<dbReference type="OrthoDB" id="9800373at2"/>
<dbReference type="EMBL" id="MSLT01000012">
    <property type="protein sequence ID" value="OUD14295.1"/>
    <property type="molecule type" value="Genomic_DNA"/>
</dbReference>
<dbReference type="Pfam" id="PF04430">
    <property type="entry name" value="DUF498"/>
    <property type="match status" value="1"/>
</dbReference>
<dbReference type="InterPro" id="IPR007523">
    <property type="entry name" value="NDUFAF3/AAMDC"/>
</dbReference>
<name>A0A251X8N6_9GAMM</name>
<dbReference type="RefSeq" id="WP_086488076.1">
    <property type="nucleotide sequence ID" value="NZ_MSLT01000012.1"/>
</dbReference>
<evidence type="ECO:0008006" key="3">
    <source>
        <dbReference type="Google" id="ProtNLM"/>
    </source>
</evidence>
<dbReference type="InterPro" id="IPR036748">
    <property type="entry name" value="MTH938-like_sf"/>
</dbReference>
<dbReference type="Gene3D" id="3.40.1230.10">
    <property type="entry name" value="MTH938-like"/>
    <property type="match status" value="1"/>
</dbReference>
<sequence>MKLHLEDILGYRIQSYQQGQIKINDTMYRDHLIVMPHQLLAWTIADPLAISMAEMEVILAHRPELIVLGTGALQRFPHRSVMEAVLQMGIGLEVMATQAACYTYNIVAAEGRQVAAALLLEPH</sequence>
<reference evidence="1 2" key="1">
    <citation type="submission" date="2016-12" db="EMBL/GenBank/DDBJ databases">
        <title>Thioflexothrix psekupsii D3 genome sequencing and assembly.</title>
        <authorList>
            <person name="Fomenkov A."/>
            <person name="Vincze T."/>
            <person name="Grabovich M."/>
            <person name="Anton B.P."/>
            <person name="Dubinina G."/>
            <person name="Orlova M."/>
            <person name="Belousova E."/>
            <person name="Roberts R.J."/>
        </authorList>
    </citation>
    <scope>NUCLEOTIDE SEQUENCE [LARGE SCALE GENOMIC DNA]</scope>
    <source>
        <strain evidence="1">D3</strain>
    </source>
</reference>
<dbReference type="SUPFAM" id="SSF64076">
    <property type="entry name" value="MTH938-like"/>
    <property type="match status" value="1"/>
</dbReference>
<dbReference type="Proteomes" id="UP000194798">
    <property type="component" value="Unassembled WGS sequence"/>
</dbReference>
<gene>
    <name evidence="1" type="ORF">TPSD3_08200</name>
</gene>
<dbReference type="PANTHER" id="PTHR21192">
    <property type="entry name" value="NUCLEAR PROTEIN E3-3"/>
    <property type="match status" value="1"/>
</dbReference>
<protein>
    <recommendedName>
        <fullName evidence="3">Xcc1710-like domain-containing protein</fullName>
    </recommendedName>
</protein>
<dbReference type="AlphaFoldDB" id="A0A251X8N6"/>
<evidence type="ECO:0000313" key="2">
    <source>
        <dbReference type="Proteomes" id="UP000194798"/>
    </source>
</evidence>
<dbReference type="CDD" id="cd05560">
    <property type="entry name" value="Xcc1710_like"/>
    <property type="match status" value="1"/>
</dbReference>